<evidence type="ECO:0000313" key="12">
    <source>
        <dbReference type="EMBL" id="JAV75438.1"/>
    </source>
</evidence>
<evidence type="ECO:0000256" key="7">
    <source>
        <dbReference type="ARBA" id="ARBA00022833"/>
    </source>
</evidence>
<keyword evidence="8" id="KW-0482">Metalloprotease</keyword>
<dbReference type="SUPFAM" id="SSF55486">
    <property type="entry name" value="Metalloproteases ('zincins'), catalytic domain"/>
    <property type="match status" value="1"/>
</dbReference>
<keyword evidence="9" id="KW-0472">Membrane</keyword>
<dbReference type="AlphaFoldDB" id="A0A1Y1LRH1"/>
<dbReference type="GO" id="GO:0046872">
    <property type="term" value="F:metal ion binding"/>
    <property type="evidence" value="ECO:0007669"/>
    <property type="project" value="UniProtKB-KW"/>
</dbReference>
<dbReference type="PROSITE" id="PS51885">
    <property type="entry name" value="NEPRILYSIN"/>
    <property type="match status" value="1"/>
</dbReference>
<keyword evidence="7" id="KW-0862">Zinc</keyword>
<evidence type="ECO:0000256" key="1">
    <source>
        <dbReference type="ARBA" id="ARBA00001947"/>
    </source>
</evidence>
<comment type="subcellular location">
    <subcellularLocation>
        <location evidence="2">Cell membrane</location>
        <topology evidence="2">Single-pass type II membrane protein</topology>
    </subcellularLocation>
</comment>
<keyword evidence="5" id="KW-0479">Metal-binding</keyword>
<dbReference type="PRINTS" id="PR00786">
    <property type="entry name" value="NEPRILYSIN"/>
</dbReference>
<dbReference type="Gene3D" id="3.40.390.10">
    <property type="entry name" value="Collagenase (Catalytic Domain)"/>
    <property type="match status" value="1"/>
</dbReference>
<comment type="similarity">
    <text evidence="3">Belongs to the peptidase M13 family.</text>
</comment>
<organism evidence="12">
    <name type="scientific">Photinus pyralis</name>
    <name type="common">Common eastern firefly</name>
    <name type="synonym">Lampyris pyralis</name>
    <dbReference type="NCBI Taxonomy" id="7054"/>
    <lineage>
        <taxon>Eukaryota</taxon>
        <taxon>Metazoa</taxon>
        <taxon>Ecdysozoa</taxon>
        <taxon>Arthropoda</taxon>
        <taxon>Hexapoda</taxon>
        <taxon>Insecta</taxon>
        <taxon>Pterygota</taxon>
        <taxon>Neoptera</taxon>
        <taxon>Endopterygota</taxon>
        <taxon>Coleoptera</taxon>
        <taxon>Polyphaga</taxon>
        <taxon>Elateriformia</taxon>
        <taxon>Elateroidea</taxon>
        <taxon>Lampyridae</taxon>
        <taxon>Lampyrinae</taxon>
        <taxon>Photinus</taxon>
    </lineage>
</organism>
<keyword evidence="9" id="KW-1133">Transmembrane helix</keyword>
<name>A0A1Y1LRH1_PHOPY</name>
<comment type="cofactor">
    <cofactor evidence="1">
        <name>Zn(2+)</name>
        <dbReference type="ChEBI" id="CHEBI:29105"/>
    </cofactor>
</comment>
<dbReference type="GO" id="GO:0005886">
    <property type="term" value="C:plasma membrane"/>
    <property type="evidence" value="ECO:0007669"/>
    <property type="project" value="UniProtKB-SubCell"/>
</dbReference>
<dbReference type="InterPro" id="IPR024079">
    <property type="entry name" value="MetalloPept_cat_dom_sf"/>
</dbReference>
<dbReference type="Pfam" id="PF01431">
    <property type="entry name" value="Peptidase_M13"/>
    <property type="match status" value="1"/>
</dbReference>
<evidence type="ECO:0000259" key="11">
    <source>
        <dbReference type="Pfam" id="PF05649"/>
    </source>
</evidence>
<dbReference type="Gene3D" id="1.10.1380.10">
    <property type="entry name" value="Neutral endopeptidase , domain2"/>
    <property type="match status" value="1"/>
</dbReference>
<proteinExistence type="inferred from homology"/>
<evidence type="ECO:0000256" key="3">
    <source>
        <dbReference type="ARBA" id="ARBA00007357"/>
    </source>
</evidence>
<dbReference type="PANTHER" id="PTHR11733:SF224">
    <property type="entry name" value="NEPRILYSIN-2"/>
    <property type="match status" value="1"/>
</dbReference>
<sequence>MAQEIEQVAPKFSTWKSLTHIQKNLTVLSIVLFLTIILGFVLYNSTLSKSTTVSHTEALLDNHPGSIANQNVCLTSGCIRAASSVLKNMDPSTDPCEDFYQFACGNFLKTTNLSRDQSSITSFTVAKDLLQHQLRKMMEAPQTPTEPKPFALLKRLYQACMNETEIELDNLKTMKSILHELGGWPVLEGRKWNRESFDWIKSVARLRKSGYSPHYFIRLSVKPDVYDASYKMLNIDQGDPIISSDQGIFDYMVDIAVIFGAKREVIQEELYDTFKFIEKLRNISLPNSLEWYHHKYVFELEHEFPSIPWLTYFNSVLAIPDYKIKRTDVVRVRGPTRYISKLEKLLINTPKRVQANYLMWRVVNASIPYLTQELRQRQARFVTNGSRPTKGESRWRECVTVASDSMPIAADALYVRTHFDVATKKKAIEIVSDIKNEFVHILKKADWIDKITKKRALEKAAAMSFHIAYPEELMSDKKLEWLYKGLDFTSNSYLEMLSKINLFKYENEFKMLQAPNPPEWTTRGKTSTVQAYYHTTENSIELPAGLLQGTFFGNDRPRYMNYGTIGFVIGHEMTHGFDDHGRKYNKHGEWYNWWAPSTTKTFLNKAQCMVDQYGNQTIAELGLNLDGIKAQGENIADNGGIREAYLAYIRWVKRNGNEPVLPGLNYTHLQLFWISNANMWCAKESLEFIRLQIEDDIHSPKKFRVNIPFGNTGYFAEDFNCPIGSKMNPVDKCVLWK</sequence>
<dbReference type="PANTHER" id="PTHR11733">
    <property type="entry name" value="ZINC METALLOPROTEASE FAMILY M13 NEPRILYSIN-RELATED"/>
    <property type="match status" value="1"/>
</dbReference>
<feature type="domain" description="Peptidase M13 N-terminal" evidence="11">
    <location>
        <begin position="95"/>
        <end position="470"/>
    </location>
</feature>
<evidence type="ECO:0008006" key="13">
    <source>
        <dbReference type="Google" id="ProtNLM"/>
    </source>
</evidence>
<reference evidence="12" key="1">
    <citation type="journal article" date="2016" name="Sci. Rep.">
        <title>Molecular characterization of firefly nuptial gifts: a multi-omics approach sheds light on postcopulatory sexual selection.</title>
        <authorList>
            <person name="Al-Wathiqui N."/>
            <person name="Fallon T.R."/>
            <person name="South A."/>
            <person name="Weng J.K."/>
            <person name="Lewis S.M."/>
        </authorList>
    </citation>
    <scope>NUCLEOTIDE SEQUENCE</scope>
</reference>
<dbReference type="GO" id="GO:0016485">
    <property type="term" value="P:protein processing"/>
    <property type="evidence" value="ECO:0007669"/>
    <property type="project" value="TreeGrafter"/>
</dbReference>
<dbReference type="InterPro" id="IPR008753">
    <property type="entry name" value="Peptidase_M13_N"/>
</dbReference>
<evidence type="ECO:0000256" key="5">
    <source>
        <dbReference type="ARBA" id="ARBA00022723"/>
    </source>
</evidence>
<evidence type="ECO:0000259" key="10">
    <source>
        <dbReference type="Pfam" id="PF01431"/>
    </source>
</evidence>
<dbReference type="InterPro" id="IPR000718">
    <property type="entry name" value="Peptidase_M13"/>
</dbReference>
<evidence type="ECO:0000256" key="4">
    <source>
        <dbReference type="ARBA" id="ARBA00022670"/>
    </source>
</evidence>
<feature type="transmembrane region" description="Helical" evidence="9">
    <location>
        <begin position="25"/>
        <end position="43"/>
    </location>
</feature>
<protein>
    <recommendedName>
        <fullName evidence="13">Peptidase M13 N-terminal domain-containing protein</fullName>
    </recommendedName>
</protein>
<keyword evidence="4" id="KW-0645">Protease</keyword>
<keyword evidence="6" id="KW-0378">Hydrolase</keyword>
<dbReference type="InterPro" id="IPR042089">
    <property type="entry name" value="Peptidase_M13_dom_2"/>
</dbReference>
<dbReference type="Pfam" id="PF05649">
    <property type="entry name" value="Peptidase_M13_N"/>
    <property type="match status" value="1"/>
</dbReference>
<dbReference type="GO" id="GO:0004222">
    <property type="term" value="F:metalloendopeptidase activity"/>
    <property type="evidence" value="ECO:0007669"/>
    <property type="project" value="InterPro"/>
</dbReference>
<evidence type="ECO:0000256" key="9">
    <source>
        <dbReference type="SAM" id="Phobius"/>
    </source>
</evidence>
<evidence type="ECO:0000256" key="2">
    <source>
        <dbReference type="ARBA" id="ARBA00004401"/>
    </source>
</evidence>
<feature type="domain" description="Peptidase M13 C-terminal" evidence="10">
    <location>
        <begin position="531"/>
        <end position="733"/>
    </location>
</feature>
<dbReference type="EMBL" id="GEZM01050666">
    <property type="protein sequence ID" value="JAV75438.1"/>
    <property type="molecule type" value="Transcribed_RNA"/>
</dbReference>
<keyword evidence="9" id="KW-0812">Transmembrane</keyword>
<dbReference type="CDD" id="cd08662">
    <property type="entry name" value="M13"/>
    <property type="match status" value="1"/>
</dbReference>
<evidence type="ECO:0000256" key="6">
    <source>
        <dbReference type="ARBA" id="ARBA00022801"/>
    </source>
</evidence>
<evidence type="ECO:0000256" key="8">
    <source>
        <dbReference type="ARBA" id="ARBA00023049"/>
    </source>
</evidence>
<dbReference type="InterPro" id="IPR018497">
    <property type="entry name" value="Peptidase_M13_C"/>
</dbReference>
<accession>A0A1Y1LRH1</accession>